<feature type="transmembrane region" description="Helical" evidence="1">
    <location>
        <begin position="78"/>
        <end position="98"/>
    </location>
</feature>
<feature type="transmembrane region" description="Helical" evidence="1">
    <location>
        <begin position="53"/>
        <end position="72"/>
    </location>
</feature>
<dbReference type="Proteomes" id="UP000184368">
    <property type="component" value="Unassembled WGS sequence"/>
</dbReference>
<evidence type="ECO:0000259" key="2">
    <source>
        <dbReference type="Pfam" id="PF19762"/>
    </source>
</evidence>
<dbReference type="EMBL" id="FQUO01000008">
    <property type="protein sequence ID" value="SHF45552.1"/>
    <property type="molecule type" value="Genomic_DNA"/>
</dbReference>
<dbReference type="STRING" id="1302690.BUE76_17655"/>
<name>A0A1M5BTJ7_9BACT</name>
<keyword evidence="4" id="KW-1185">Reference proteome</keyword>
<feature type="domain" description="DUF6249" evidence="2">
    <location>
        <begin position="11"/>
        <end position="99"/>
    </location>
</feature>
<keyword evidence="1" id="KW-0472">Membrane</keyword>
<dbReference type="RefSeq" id="WP_073043296.1">
    <property type="nucleotide sequence ID" value="NZ_FQUO01000008.1"/>
</dbReference>
<evidence type="ECO:0000313" key="3">
    <source>
        <dbReference type="EMBL" id="SHF45552.1"/>
    </source>
</evidence>
<evidence type="ECO:0000313" key="4">
    <source>
        <dbReference type="Proteomes" id="UP000184368"/>
    </source>
</evidence>
<dbReference type="InterPro" id="IPR046216">
    <property type="entry name" value="DUF6249"/>
</dbReference>
<dbReference type="OrthoDB" id="679295at2"/>
<dbReference type="AlphaFoldDB" id="A0A1M5BTJ7"/>
<gene>
    <name evidence="3" type="ORF">SAMN05444008_10879</name>
</gene>
<protein>
    <recommendedName>
        <fullName evidence="2">DUF6249 domain-containing protein</fullName>
    </recommendedName>
</protein>
<sequence length="107" mass="11638">MNNNFVSPILMVLVVVLVLLSIVAIFYLYITARNRERLALIEKGMDPNLARSDFWPQVGIIAGGIALGLMVGDWMPGGYGPLLGALFAGAGLVVYGVVKKARMQKRF</sequence>
<evidence type="ECO:0000256" key="1">
    <source>
        <dbReference type="SAM" id="Phobius"/>
    </source>
</evidence>
<proteinExistence type="predicted"/>
<dbReference type="Pfam" id="PF19762">
    <property type="entry name" value="DUF6249"/>
    <property type="match status" value="1"/>
</dbReference>
<keyword evidence="1" id="KW-0812">Transmembrane</keyword>
<feature type="transmembrane region" description="Helical" evidence="1">
    <location>
        <begin position="6"/>
        <end position="32"/>
    </location>
</feature>
<accession>A0A1M5BTJ7</accession>
<reference evidence="3 4" key="1">
    <citation type="submission" date="2016-11" db="EMBL/GenBank/DDBJ databases">
        <authorList>
            <person name="Jaros S."/>
            <person name="Januszkiewicz K."/>
            <person name="Wedrychowicz H."/>
        </authorList>
    </citation>
    <scope>NUCLEOTIDE SEQUENCE [LARGE SCALE GENOMIC DNA]</scope>
    <source>
        <strain evidence="3 4">DSM 26897</strain>
    </source>
</reference>
<keyword evidence="1" id="KW-1133">Transmembrane helix</keyword>
<organism evidence="3 4">
    <name type="scientific">Cnuella takakiae</name>
    <dbReference type="NCBI Taxonomy" id="1302690"/>
    <lineage>
        <taxon>Bacteria</taxon>
        <taxon>Pseudomonadati</taxon>
        <taxon>Bacteroidota</taxon>
        <taxon>Chitinophagia</taxon>
        <taxon>Chitinophagales</taxon>
        <taxon>Chitinophagaceae</taxon>
        <taxon>Cnuella</taxon>
    </lineage>
</organism>